<sequence length="58" mass="7033">MNPKHEKYFGRHLGAQPFQLHCIDLKRTPSVLQYLDHEWNKILSHQKFVGQWRMLPPH</sequence>
<protein>
    <submittedName>
        <fullName evidence="1">Uncharacterized protein</fullName>
    </submittedName>
</protein>
<accession>A0A2P2JQY9</accession>
<evidence type="ECO:0000313" key="1">
    <source>
        <dbReference type="EMBL" id="MBW95864.1"/>
    </source>
</evidence>
<name>A0A2P2JQY9_RHIMU</name>
<dbReference type="EMBL" id="GGEC01015381">
    <property type="protein sequence ID" value="MBW95864.1"/>
    <property type="molecule type" value="Transcribed_RNA"/>
</dbReference>
<reference evidence="1" key="1">
    <citation type="submission" date="2018-02" db="EMBL/GenBank/DDBJ databases">
        <title>Rhizophora mucronata_Transcriptome.</title>
        <authorList>
            <person name="Meera S.P."/>
            <person name="Sreeshan A."/>
            <person name="Augustine A."/>
        </authorList>
    </citation>
    <scope>NUCLEOTIDE SEQUENCE</scope>
    <source>
        <tissue evidence="1">Leaf</tissue>
    </source>
</reference>
<organism evidence="1">
    <name type="scientific">Rhizophora mucronata</name>
    <name type="common">Asiatic mangrove</name>
    <dbReference type="NCBI Taxonomy" id="61149"/>
    <lineage>
        <taxon>Eukaryota</taxon>
        <taxon>Viridiplantae</taxon>
        <taxon>Streptophyta</taxon>
        <taxon>Embryophyta</taxon>
        <taxon>Tracheophyta</taxon>
        <taxon>Spermatophyta</taxon>
        <taxon>Magnoliopsida</taxon>
        <taxon>eudicotyledons</taxon>
        <taxon>Gunneridae</taxon>
        <taxon>Pentapetalae</taxon>
        <taxon>rosids</taxon>
        <taxon>fabids</taxon>
        <taxon>Malpighiales</taxon>
        <taxon>Rhizophoraceae</taxon>
        <taxon>Rhizophora</taxon>
    </lineage>
</organism>
<proteinExistence type="predicted"/>
<dbReference type="AlphaFoldDB" id="A0A2P2JQY9"/>